<dbReference type="EMBL" id="JAPDHF010000008">
    <property type="protein sequence ID" value="KAJ4013718.1"/>
    <property type="molecule type" value="Genomic_DNA"/>
</dbReference>
<dbReference type="Proteomes" id="UP001152130">
    <property type="component" value="Unassembled WGS sequence"/>
</dbReference>
<accession>A0A9W8PQF6</accession>
<organism evidence="2 3">
    <name type="scientific">Fusarium irregulare</name>
    <dbReference type="NCBI Taxonomy" id="2494466"/>
    <lineage>
        <taxon>Eukaryota</taxon>
        <taxon>Fungi</taxon>
        <taxon>Dikarya</taxon>
        <taxon>Ascomycota</taxon>
        <taxon>Pezizomycotina</taxon>
        <taxon>Sordariomycetes</taxon>
        <taxon>Hypocreomycetidae</taxon>
        <taxon>Hypocreales</taxon>
        <taxon>Nectriaceae</taxon>
        <taxon>Fusarium</taxon>
        <taxon>Fusarium incarnatum-equiseti species complex</taxon>
    </lineage>
</organism>
<gene>
    <name evidence="2" type="ORF">NW766_005957</name>
</gene>
<sequence length="207" mass="23030">MSAKDKLKTERLEGFRPAATIGQAVILQTVCEAVGHFPDCRCIVYFAPASTFSVKGAKVEHRGARIHTLLEACRKPEEMLKPVNGHTIVFTTYPALSKRWMRKEEEPFNFKKDSDTSSKKEKAITDDKPNVLRDTSPLAPRSPQSSLTLIAYANKAICDLKGLSSDMAGYVLGLYDEKYDTYQLDIEIIDESGQTLGATKGIFCVEF</sequence>
<evidence type="ECO:0000313" key="2">
    <source>
        <dbReference type="EMBL" id="KAJ4013718.1"/>
    </source>
</evidence>
<name>A0A9W8PQF6_9HYPO</name>
<dbReference type="AlphaFoldDB" id="A0A9W8PQF6"/>
<evidence type="ECO:0000313" key="3">
    <source>
        <dbReference type="Proteomes" id="UP001152130"/>
    </source>
</evidence>
<keyword evidence="3" id="KW-1185">Reference proteome</keyword>
<proteinExistence type="predicted"/>
<evidence type="ECO:0000256" key="1">
    <source>
        <dbReference type="SAM" id="MobiDB-lite"/>
    </source>
</evidence>
<protein>
    <submittedName>
        <fullName evidence="2">Uncharacterized protein</fullName>
    </submittedName>
</protein>
<feature type="compositionally biased region" description="Basic and acidic residues" evidence="1">
    <location>
        <begin position="110"/>
        <end position="131"/>
    </location>
</feature>
<reference evidence="2" key="1">
    <citation type="submission" date="2022-10" db="EMBL/GenBank/DDBJ databases">
        <title>Fusarium specimens isolated from Avocado Roots.</title>
        <authorList>
            <person name="Stajich J."/>
            <person name="Roper C."/>
            <person name="Heimlech-Rivalta G."/>
        </authorList>
    </citation>
    <scope>NUCLEOTIDE SEQUENCE</scope>
    <source>
        <strain evidence="2">CF00143</strain>
    </source>
</reference>
<comment type="caution">
    <text evidence="2">The sequence shown here is derived from an EMBL/GenBank/DDBJ whole genome shotgun (WGS) entry which is preliminary data.</text>
</comment>
<feature type="region of interest" description="Disordered" evidence="1">
    <location>
        <begin position="110"/>
        <end position="142"/>
    </location>
</feature>